<evidence type="ECO:0000259" key="8">
    <source>
        <dbReference type="Pfam" id="PF14322"/>
    </source>
</evidence>
<proteinExistence type="inferred from homology"/>
<evidence type="ECO:0000256" key="2">
    <source>
        <dbReference type="ARBA" id="ARBA00006275"/>
    </source>
</evidence>
<reference evidence="9" key="1">
    <citation type="submission" date="2021-10" db="EMBL/GenBank/DDBJ databases">
        <title>Tamlana sargassums sp. nov., and Tamlana laminarinivorans sp. nov., two new bacteria isolated from the brown alga.</title>
        <authorList>
            <person name="Li J."/>
        </authorList>
    </citation>
    <scope>NUCLEOTIDE SEQUENCE</scope>
    <source>
        <strain evidence="9">62-3</strain>
    </source>
</reference>
<evidence type="ECO:0000259" key="7">
    <source>
        <dbReference type="Pfam" id="PF07980"/>
    </source>
</evidence>
<name>A0A9X1L6J5_9FLAO</name>
<comment type="similarity">
    <text evidence="2">Belongs to the SusD family.</text>
</comment>
<keyword evidence="5" id="KW-0998">Cell outer membrane</keyword>
<keyword evidence="4" id="KW-0472">Membrane</keyword>
<evidence type="ECO:0000256" key="5">
    <source>
        <dbReference type="ARBA" id="ARBA00023237"/>
    </source>
</evidence>
<gene>
    <name evidence="9" type="ORF">LG651_06175</name>
</gene>
<evidence type="ECO:0000313" key="10">
    <source>
        <dbReference type="Proteomes" id="UP001139286"/>
    </source>
</evidence>
<keyword evidence="10" id="KW-1185">Reference proteome</keyword>
<feature type="signal peptide" evidence="6">
    <location>
        <begin position="1"/>
        <end position="19"/>
    </location>
</feature>
<dbReference type="GO" id="GO:0009279">
    <property type="term" value="C:cell outer membrane"/>
    <property type="evidence" value="ECO:0007669"/>
    <property type="project" value="UniProtKB-SubCell"/>
</dbReference>
<feature type="domain" description="SusD-like N-terminal" evidence="8">
    <location>
        <begin position="23"/>
        <end position="202"/>
    </location>
</feature>
<keyword evidence="3 6" id="KW-0732">Signal</keyword>
<dbReference type="AlphaFoldDB" id="A0A9X1L6J5"/>
<accession>A0A9X1L6J5</accession>
<evidence type="ECO:0000313" key="9">
    <source>
        <dbReference type="EMBL" id="MCB4807831.1"/>
    </source>
</evidence>
<evidence type="ECO:0000256" key="4">
    <source>
        <dbReference type="ARBA" id="ARBA00023136"/>
    </source>
</evidence>
<dbReference type="InterPro" id="IPR012944">
    <property type="entry name" value="SusD_RagB_dom"/>
</dbReference>
<dbReference type="Pfam" id="PF07980">
    <property type="entry name" value="SusD_RagB"/>
    <property type="match status" value="1"/>
</dbReference>
<evidence type="ECO:0000256" key="6">
    <source>
        <dbReference type="SAM" id="SignalP"/>
    </source>
</evidence>
<dbReference type="InterPro" id="IPR033985">
    <property type="entry name" value="SusD-like_N"/>
</dbReference>
<dbReference type="CDD" id="cd08977">
    <property type="entry name" value="SusD"/>
    <property type="match status" value="1"/>
</dbReference>
<evidence type="ECO:0000256" key="3">
    <source>
        <dbReference type="ARBA" id="ARBA00022729"/>
    </source>
</evidence>
<dbReference type="Gene3D" id="1.25.40.390">
    <property type="match status" value="1"/>
</dbReference>
<comment type="caution">
    <text evidence="9">The sequence shown here is derived from an EMBL/GenBank/DDBJ whole genome shotgun (WGS) entry which is preliminary data.</text>
</comment>
<feature type="domain" description="RagB/SusD" evidence="7">
    <location>
        <begin position="309"/>
        <end position="406"/>
    </location>
</feature>
<dbReference type="Proteomes" id="UP001139286">
    <property type="component" value="Unassembled WGS sequence"/>
</dbReference>
<evidence type="ECO:0000256" key="1">
    <source>
        <dbReference type="ARBA" id="ARBA00004442"/>
    </source>
</evidence>
<comment type="subcellular location">
    <subcellularLocation>
        <location evidence="1">Cell outer membrane</location>
    </subcellularLocation>
</comment>
<protein>
    <submittedName>
        <fullName evidence="9">RagB/SusD family nutrient uptake outer membrane protein</fullName>
    </submittedName>
</protein>
<organism evidence="9 10">
    <name type="scientific">Neotamlana sargassicola</name>
    <dbReference type="NCBI Taxonomy" id="2883125"/>
    <lineage>
        <taxon>Bacteria</taxon>
        <taxon>Pseudomonadati</taxon>
        <taxon>Bacteroidota</taxon>
        <taxon>Flavobacteriia</taxon>
        <taxon>Flavobacteriales</taxon>
        <taxon>Flavobacteriaceae</taxon>
        <taxon>Neotamlana</taxon>
    </lineage>
</organism>
<dbReference type="PROSITE" id="PS51257">
    <property type="entry name" value="PROKAR_LIPOPROTEIN"/>
    <property type="match status" value="1"/>
</dbReference>
<dbReference type="Pfam" id="PF14322">
    <property type="entry name" value="SusD-like_3"/>
    <property type="match status" value="1"/>
</dbReference>
<dbReference type="InterPro" id="IPR011990">
    <property type="entry name" value="TPR-like_helical_dom_sf"/>
</dbReference>
<dbReference type="SUPFAM" id="SSF48452">
    <property type="entry name" value="TPR-like"/>
    <property type="match status" value="1"/>
</dbReference>
<dbReference type="EMBL" id="JAJAPX010000002">
    <property type="protein sequence ID" value="MCB4807831.1"/>
    <property type="molecule type" value="Genomic_DNA"/>
</dbReference>
<feature type="chain" id="PRO_5040876841" evidence="6">
    <location>
        <begin position="20"/>
        <end position="439"/>
    </location>
</feature>
<dbReference type="RefSeq" id="WP_226695256.1">
    <property type="nucleotide sequence ID" value="NZ_JAJAPX010000002.1"/>
</dbReference>
<sequence>MKRIYIILLASLVLTTACNNDLDQFPDNIASSDSLTNFESVLYAAYFYQLGGATPMAVMGDFRADNALMQEAPYTDFDEYNSSLVSMEDQFFGPFYTAMYKSILSANIVIENSEDSSDIAEAKFLRALSYFKLVRVFGGVTINLSDAPSTTDTSILERASSADVYAQVVADLMDAIAGLDNSEISTGRASQLAAQALLGKVYVQMGEFGSAETYLAAAVNAASGAGISLQASFSDIFGSANDLNSEIIFASQVSSSIADEYTFASEFTDWYSGGDTKSQQPLDSDLADAFDAAGDTTRKDLTIDGATCIKYGGADPDQDWIELRLADVILLYAETLNENNNASGAQSATILALLDDIRTRAGLASLVGTATSQDDVRDAILNERRLELAFEGQRWFDLVRTGTVNEEMGETISSDYYLFPLPVSEINSTNGVITQNSGY</sequence>